<protein>
    <submittedName>
        <fullName evidence="11">Insulinase family protein</fullName>
    </submittedName>
</protein>
<dbReference type="GO" id="GO:0006508">
    <property type="term" value="P:proteolysis"/>
    <property type="evidence" value="ECO:0007669"/>
    <property type="project" value="UniProtKB-KW"/>
</dbReference>
<gene>
    <name evidence="11" type="ORF">H9906_06170</name>
</gene>
<feature type="domain" description="Peptidase M16 N-terminal" evidence="9">
    <location>
        <begin position="53"/>
        <end position="199"/>
    </location>
</feature>
<dbReference type="Gene3D" id="3.30.830.10">
    <property type="entry name" value="Metalloenzyme, LuxS/M16 peptidase-like"/>
    <property type="match status" value="3"/>
</dbReference>
<keyword evidence="5" id="KW-0378">Hydrolase</keyword>
<dbReference type="InterPro" id="IPR007863">
    <property type="entry name" value="Peptidase_M16_C"/>
</dbReference>
<feature type="non-terminal residue" evidence="11">
    <location>
        <position position="667"/>
    </location>
</feature>
<feature type="domain" description="Peptidase M16 C-terminal" evidence="10">
    <location>
        <begin position="207"/>
        <end position="383"/>
    </location>
</feature>
<name>A0A9D2U804_9BURK</name>
<evidence type="ECO:0000259" key="10">
    <source>
        <dbReference type="Pfam" id="PF05193"/>
    </source>
</evidence>
<dbReference type="Pfam" id="PF05193">
    <property type="entry name" value="Peptidase_M16_C"/>
    <property type="match status" value="1"/>
</dbReference>
<evidence type="ECO:0000256" key="6">
    <source>
        <dbReference type="ARBA" id="ARBA00022833"/>
    </source>
</evidence>
<dbReference type="Pfam" id="PF00675">
    <property type="entry name" value="Peptidase_M16"/>
    <property type="match status" value="1"/>
</dbReference>
<evidence type="ECO:0000256" key="3">
    <source>
        <dbReference type="ARBA" id="ARBA00022670"/>
    </source>
</evidence>
<dbReference type="InterPro" id="IPR050626">
    <property type="entry name" value="Peptidase_M16"/>
</dbReference>
<dbReference type="InterPro" id="IPR011249">
    <property type="entry name" value="Metalloenz_LuxS/M16"/>
</dbReference>
<dbReference type="Proteomes" id="UP000823889">
    <property type="component" value="Unassembled WGS sequence"/>
</dbReference>
<dbReference type="PROSITE" id="PS00143">
    <property type="entry name" value="INSULINASE"/>
    <property type="match status" value="1"/>
</dbReference>
<keyword evidence="3" id="KW-0645">Protease</keyword>
<dbReference type="PANTHER" id="PTHR43690">
    <property type="entry name" value="NARDILYSIN"/>
    <property type="match status" value="1"/>
</dbReference>
<evidence type="ECO:0000256" key="4">
    <source>
        <dbReference type="ARBA" id="ARBA00022723"/>
    </source>
</evidence>
<dbReference type="InterPro" id="IPR011765">
    <property type="entry name" value="Pept_M16_N"/>
</dbReference>
<comment type="similarity">
    <text evidence="2 8">Belongs to the peptidase M16 family.</text>
</comment>
<dbReference type="AlphaFoldDB" id="A0A9D2U804"/>
<accession>A0A9D2U804</accession>
<dbReference type="InterPro" id="IPR001431">
    <property type="entry name" value="Pept_M16_Zn_BS"/>
</dbReference>
<proteinExistence type="inferred from homology"/>
<dbReference type="GO" id="GO:0004222">
    <property type="term" value="F:metalloendopeptidase activity"/>
    <property type="evidence" value="ECO:0007669"/>
    <property type="project" value="InterPro"/>
</dbReference>
<evidence type="ECO:0000313" key="11">
    <source>
        <dbReference type="EMBL" id="HJD44596.1"/>
    </source>
</evidence>
<comment type="caution">
    <text evidence="11">The sequence shown here is derived from an EMBL/GenBank/DDBJ whole genome shotgun (WGS) entry which is preliminary data.</text>
</comment>
<evidence type="ECO:0000256" key="5">
    <source>
        <dbReference type="ARBA" id="ARBA00022801"/>
    </source>
</evidence>
<dbReference type="GO" id="GO:0046872">
    <property type="term" value="F:metal ion binding"/>
    <property type="evidence" value="ECO:0007669"/>
    <property type="project" value="UniProtKB-KW"/>
</dbReference>
<evidence type="ECO:0000256" key="8">
    <source>
        <dbReference type="RuleBase" id="RU004447"/>
    </source>
</evidence>
<reference evidence="11" key="2">
    <citation type="submission" date="2021-04" db="EMBL/GenBank/DDBJ databases">
        <authorList>
            <person name="Gilroy R."/>
        </authorList>
    </citation>
    <scope>NUCLEOTIDE SEQUENCE</scope>
    <source>
        <strain evidence="11">9264</strain>
    </source>
</reference>
<evidence type="ECO:0000259" key="9">
    <source>
        <dbReference type="Pfam" id="PF00675"/>
    </source>
</evidence>
<evidence type="ECO:0000256" key="7">
    <source>
        <dbReference type="ARBA" id="ARBA00023049"/>
    </source>
</evidence>
<dbReference type="SUPFAM" id="SSF63411">
    <property type="entry name" value="LuxS/MPP-like metallohydrolase"/>
    <property type="match status" value="3"/>
</dbReference>
<comment type="cofactor">
    <cofactor evidence="1">
        <name>Zn(2+)</name>
        <dbReference type="ChEBI" id="CHEBI:29105"/>
    </cofactor>
</comment>
<dbReference type="PANTHER" id="PTHR43690:SF17">
    <property type="entry name" value="PROTEIN YHJJ"/>
    <property type="match status" value="1"/>
</dbReference>
<evidence type="ECO:0000313" key="12">
    <source>
        <dbReference type="Proteomes" id="UP000823889"/>
    </source>
</evidence>
<keyword evidence="4" id="KW-0479">Metal-binding</keyword>
<evidence type="ECO:0000256" key="1">
    <source>
        <dbReference type="ARBA" id="ARBA00001947"/>
    </source>
</evidence>
<sequence>MLFLRSRSLAGYVGITVGSFFLVAGSAYALPKGVTQGSSIEGVTEYTLQNGLKVLLAADASQPSTTVNMTYLVGSRHENYGQTGMAHLLEHMMFRGTPKLPNALAEFSKRGLAANGTTSADRTNYYATFAANPDTLNWYLDWQADTMVNATISREDLDAEMTVVRNEMESGENNPFRVLMQKMFASAFQWHNYGKSTIGARSDVENVDIAQLRAFYHEYYQPDNAVLIVTGQFDPDATLTHIAKAFNTIPKPKRSLPPEYTEEPVQDGPRRVTLRRHGGSPLAAALYHIPAASALEYIPLSIGIGVLSDTPSGRLYQNLVDKNLATSVFGFASDSYAPGYALFGAQLQSNMSPQESLNALTATIEDAAQQPFKDDDIQRIRSQWLNGWAKTYADASQLASALSESTASGDWRLFFLQRDQVEQLRTEEVNEAVARWLVADNRTSGIYEPTDTPKRAPAATKPDLSKRLENYQGKGATAEVEAFAPTVDNIQANTQVESLPLKEGLGEVKLALLPKATRGNRVEAILSLQFGSPEQLKGSGSVGEAVADLLEYGTPSRSRQHIADQFTELQSDVSFSGDSNSLTVRISTLKDQLAPTLDLVLEILREANFPESEVDKYKNQLLTYYQTALTEPSSLAAEALSQHDNPWPKDDIRYQPSLKESIAEAEG</sequence>
<evidence type="ECO:0000256" key="2">
    <source>
        <dbReference type="ARBA" id="ARBA00007261"/>
    </source>
</evidence>
<keyword evidence="6" id="KW-0862">Zinc</keyword>
<reference evidence="11" key="1">
    <citation type="journal article" date="2021" name="PeerJ">
        <title>Extensive microbial diversity within the chicken gut microbiome revealed by metagenomics and culture.</title>
        <authorList>
            <person name="Gilroy R."/>
            <person name="Ravi A."/>
            <person name="Getino M."/>
            <person name="Pursley I."/>
            <person name="Horton D.L."/>
            <person name="Alikhan N.F."/>
            <person name="Baker D."/>
            <person name="Gharbi K."/>
            <person name="Hall N."/>
            <person name="Watson M."/>
            <person name="Adriaenssens E.M."/>
            <person name="Foster-Nyarko E."/>
            <person name="Jarju S."/>
            <person name="Secka A."/>
            <person name="Antonio M."/>
            <person name="Oren A."/>
            <person name="Chaudhuri R.R."/>
            <person name="La Ragione R."/>
            <person name="Hildebrand F."/>
            <person name="Pallen M.J."/>
        </authorList>
    </citation>
    <scope>NUCLEOTIDE SEQUENCE</scope>
    <source>
        <strain evidence="11">9264</strain>
    </source>
</reference>
<keyword evidence="7" id="KW-0482">Metalloprotease</keyword>
<dbReference type="EMBL" id="DWUQ01000128">
    <property type="protein sequence ID" value="HJD44596.1"/>
    <property type="molecule type" value="Genomic_DNA"/>
</dbReference>
<organism evidence="11 12">
    <name type="scientific">Candidatus Paenalcaligenes intestinipullorum</name>
    <dbReference type="NCBI Taxonomy" id="2838718"/>
    <lineage>
        <taxon>Bacteria</taxon>
        <taxon>Pseudomonadati</taxon>
        <taxon>Pseudomonadota</taxon>
        <taxon>Betaproteobacteria</taxon>
        <taxon>Burkholderiales</taxon>
        <taxon>Alcaligenaceae</taxon>
        <taxon>Paenalcaligenes</taxon>
    </lineage>
</organism>